<dbReference type="InterPro" id="IPR036510">
    <property type="entry name" value="Ribosomal_bS20_sf"/>
</dbReference>
<dbReference type="HAMAP" id="MF_00500">
    <property type="entry name" value="Ribosomal_bS20"/>
    <property type="match status" value="1"/>
</dbReference>
<evidence type="ECO:0000256" key="1">
    <source>
        <dbReference type="ARBA" id="ARBA00003134"/>
    </source>
</evidence>
<evidence type="ECO:0000256" key="3">
    <source>
        <dbReference type="ARBA" id="ARBA00022730"/>
    </source>
</evidence>
<evidence type="ECO:0000256" key="5">
    <source>
        <dbReference type="ARBA" id="ARBA00022980"/>
    </source>
</evidence>
<dbReference type="PANTHER" id="PTHR33398:SF1">
    <property type="entry name" value="SMALL RIBOSOMAL SUBUNIT PROTEIN BS20C"/>
    <property type="match status" value="1"/>
</dbReference>
<dbReference type="Pfam" id="PF01649">
    <property type="entry name" value="Ribosomal_S20p"/>
    <property type="match status" value="1"/>
</dbReference>
<dbReference type="AlphaFoldDB" id="A0A6M4NQU6"/>
<name>A0A6M4NQU6_9PROT</name>
<keyword evidence="3 8" id="KW-0699">rRNA-binding</keyword>
<evidence type="ECO:0000256" key="6">
    <source>
        <dbReference type="ARBA" id="ARBA00023274"/>
    </source>
</evidence>
<dbReference type="EMBL" id="MN990729">
    <property type="protein sequence ID" value="QJR98175.1"/>
    <property type="molecule type" value="Genomic_DNA"/>
</dbReference>
<dbReference type="GO" id="GO:0070181">
    <property type="term" value="F:small ribosomal subunit rRNA binding"/>
    <property type="evidence" value="ECO:0007669"/>
    <property type="project" value="TreeGrafter"/>
</dbReference>
<keyword evidence="6 8" id="KW-0687">Ribonucleoprotein</keyword>
<dbReference type="Gene3D" id="1.20.58.110">
    <property type="entry name" value="Ribosomal protein S20"/>
    <property type="match status" value="1"/>
</dbReference>
<dbReference type="GO" id="GO:0003735">
    <property type="term" value="F:structural constituent of ribosome"/>
    <property type="evidence" value="ECO:0007669"/>
    <property type="project" value="InterPro"/>
</dbReference>
<comment type="similarity">
    <text evidence="2 8">Belongs to the bacterial ribosomal protein bS20 family.</text>
</comment>
<dbReference type="FunFam" id="1.20.58.110:FF:000001">
    <property type="entry name" value="30S ribosomal protein S20"/>
    <property type="match status" value="1"/>
</dbReference>
<gene>
    <name evidence="8 9" type="primary">rpsT</name>
    <name evidence="9" type="ORF">PlAlph_1790</name>
</gene>
<dbReference type="GO" id="GO:0015935">
    <property type="term" value="C:small ribosomal subunit"/>
    <property type="evidence" value="ECO:0007669"/>
    <property type="project" value="TreeGrafter"/>
</dbReference>
<proteinExistence type="inferred from homology"/>
<dbReference type="PANTHER" id="PTHR33398">
    <property type="entry name" value="30S RIBOSOMAL PROTEIN S20"/>
    <property type="match status" value="1"/>
</dbReference>
<dbReference type="SUPFAM" id="SSF46992">
    <property type="entry name" value="Ribosomal protein S20"/>
    <property type="match status" value="1"/>
</dbReference>
<dbReference type="NCBIfam" id="TIGR00029">
    <property type="entry name" value="S20"/>
    <property type="match status" value="1"/>
</dbReference>
<sequence>MANHKSAKTRIKRNTKRSVINGARKSRVRTFVKKVEAAVVAKDKALAQTAFITAESELMKAVNKGVMHRNTVSRTISRLSAKIKAL</sequence>
<evidence type="ECO:0000256" key="8">
    <source>
        <dbReference type="HAMAP-Rule" id="MF_00500"/>
    </source>
</evidence>
<protein>
    <recommendedName>
        <fullName evidence="7 8">Small ribosomal subunit protein bS20</fullName>
    </recommendedName>
</protein>
<evidence type="ECO:0000256" key="7">
    <source>
        <dbReference type="ARBA" id="ARBA00035136"/>
    </source>
</evidence>
<reference evidence="9" key="1">
    <citation type="submission" date="2020-01" db="EMBL/GenBank/DDBJ databases">
        <title>Gastrointestinal microbiota of LL stock colony Peromyscus leucopus.</title>
        <authorList>
            <person name="Milovic A."/>
            <person name="Bassam K."/>
            <person name="Keay E."/>
            <person name="Barbour A.G."/>
        </authorList>
    </citation>
    <scope>NUCLEOTIDE SEQUENCE</scope>
    <source>
        <strain evidence="9">LL90</strain>
    </source>
</reference>
<keyword evidence="5 8" id="KW-0689">Ribosomal protein</keyword>
<keyword evidence="4 8" id="KW-0694">RNA-binding</keyword>
<evidence type="ECO:0000256" key="4">
    <source>
        <dbReference type="ARBA" id="ARBA00022884"/>
    </source>
</evidence>
<dbReference type="InterPro" id="IPR002583">
    <property type="entry name" value="Ribosomal_bS20"/>
</dbReference>
<comment type="function">
    <text evidence="1 8">Binds directly to 16S ribosomal RNA.</text>
</comment>
<dbReference type="GO" id="GO:0006412">
    <property type="term" value="P:translation"/>
    <property type="evidence" value="ECO:0007669"/>
    <property type="project" value="UniProtKB-UniRule"/>
</dbReference>
<organism evidence="9">
    <name type="scientific">uncultured Alphaproteobacteria bacterium</name>
    <dbReference type="NCBI Taxonomy" id="91750"/>
    <lineage>
        <taxon>Bacteria</taxon>
        <taxon>Pseudomonadati</taxon>
        <taxon>Pseudomonadota</taxon>
        <taxon>Alphaproteobacteria</taxon>
        <taxon>environmental samples</taxon>
    </lineage>
</organism>
<accession>A0A6M4NQU6</accession>
<evidence type="ECO:0000256" key="2">
    <source>
        <dbReference type="ARBA" id="ARBA00007634"/>
    </source>
</evidence>
<evidence type="ECO:0000313" key="9">
    <source>
        <dbReference type="EMBL" id="QJR98175.1"/>
    </source>
</evidence>